<evidence type="ECO:0000256" key="1">
    <source>
        <dbReference type="SAM" id="Phobius"/>
    </source>
</evidence>
<evidence type="ECO:0008006" key="4">
    <source>
        <dbReference type="Google" id="ProtNLM"/>
    </source>
</evidence>
<keyword evidence="1" id="KW-0812">Transmembrane</keyword>
<protein>
    <recommendedName>
        <fullName evidence="4">Metal-dependent hydrolase</fullName>
    </recommendedName>
</protein>
<proteinExistence type="predicted"/>
<dbReference type="Proteomes" id="UP001156664">
    <property type="component" value="Unassembled WGS sequence"/>
</dbReference>
<keyword evidence="1" id="KW-1133">Transmembrane helix</keyword>
<dbReference type="EMBL" id="BSOJ01000006">
    <property type="protein sequence ID" value="GLR25487.1"/>
    <property type="molecule type" value="Genomic_DNA"/>
</dbReference>
<keyword evidence="1" id="KW-0472">Membrane</keyword>
<accession>A0ABQ5YST1</accession>
<keyword evidence="3" id="KW-1185">Reference proteome</keyword>
<feature type="transmembrane region" description="Helical" evidence="1">
    <location>
        <begin position="190"/>
        <end position="212"/>
    </location>
</feature>
<evidence type="ECO:0000313" key="3">
    <source>
        <dbReference type="Proteomes" id="UP001156664"/>
    </source>
</evidence>
<gene>
    <name evidence="2" type="ORF">GCM10007875_05750</name>
</gene>
<dbReference type="PIRSF" id="PIRSF007580">
    <property type="entry name" value="UCP07580"/>
    <property type="match status" value="1"/>
</dbReference>
<reference evidence="3" key="1">
    <citation type="journal article" date="2019" name="Int. J. Syst. Evol. Microbiol.">
        <title>The Global Catalogue of Microorganisms (GCM) 10K type strain sequencing project: providing services to taxonomists for standard genome sequencing and annotation.</title>
        <authorList>
            <consortium name="The Broad Institute Genomics Platform"/>
            <consortium name="The Broad Institute Genome Sequencing Center for Infectious Disease"/>
            <person name="Wu L."/>
            <person name="Ma J."/>
        </authorList>
    </citation>
    <scope>NUCLEOTIDE SEQUENCE [LARGE SCALE GENOMIC DNA]</scope>
    <source>
        <strain evidence="3">NBRC 105857</strain>
    </source>
</reference>
<sequence>MKNVMPVRRDVRLNLPEERATNWHEAGPHVTHFLNALSLFFPAGERFFMDAVRAYRDDIKDPELKKAVVAFIGQEAMHSREHAEYNELLDRAGLPASKLDAWLWSFLGFLKKRLGKKLNLAATVALEHYTALMADSLLGNKDVLGKNSVQAYKEMWFWHAYEETEHKAVSYDVWNEVLPDTAWNRFLRRLAMVLATVIFWPLVMTFHVRLVLADKNTKGRHLQGFWTVTKLLWQKGGVLRKPLSNGEFLDFFSKKFHPWQHDNSHYLREIDNFVAQVEQAGRKPNDEIANAIRARMNSQLKQNAAAA</sequence>
<dbReference type="RefSeq" id="WP_284279840.1">
    <property type="nucleotide sequence ID" value="NZ_BSOJ01000006.1"/>
</dbReference>
<evidence type="ECO:0000313" key="2">
    <source>
        <dbReference type="EMBL" id="GLR25487.1"/>
    </source>
</evidence>
<dbReference type="InterPro" id="IPR016516">
    <property type="entry name" value="UCP07580"/>
</dbReference>
<comment type="caution">
    <text evidence="2">The sequence shown here is derived from an EMBL/GenBank/DDBJ whole genome shotgun (WGS) entry which is preliminary data.</text>
</comment>
<dbReference type="PANTHER" id="PTHR39456:SF1">
    <property type="entry name" value="METAL-DEPENDENT HYDROLASE"/>
    <property type="match status" value="1"/>
</dbReference>
<organism evidence="2 3">
    <name type="scientific">Limnobacter litoralis</name>
    <dbReference type="NCBI Taxonomy" id="481366"/>
    <lineage>
        <taxon>Bacteria</taxon>
        <taxon>Pseudomonadati</taxon>
        <taxon>Pseudomonadota</taxon>
        <taxon>Betaproteobacteria</taxon>
        <taxon>Burkholderiales</taxon>
        <taxon>Burkholderiaceae</taxon>
        <taxon>Limnobacter</taxon>
    </lineage>
</organism>
<name>A0ABQ5YST1_9BURK</name>
<dbReference type="Pfam" id="PF10118">
    <property type="entry name" value="Metal_hydrol"/>
    <property type="match status" value="1"/>
</dbReference>
<dbReference type="PANTHER" id="PTHR39456">
    <property type="entry name" value="METAL-DEPENDENT HYDROLASE"/>
    <property type="match status" value="1"/>
</dbReference>